<dbReference type="EMBL" id="KV426440">
    <property type="protein sequence ID" value="KZV80869.1"/>
    <property type="molecule type" value="Genomic_DNA"/>
</dbReference>
<keyword evidence="1" id="KW-0472">Membrane</keyword>
<feature type="transmembrane region" description="Helical" evidence="1">
    <location>
        <begin position="12"/>
        <end position="32"/>
    </location>
</feature>
<dbReference type="PANTHER" id="PTHR12459">
    <property type="entry name" value="TRANSMEMBRANE PROTEIN 135-RELATED"/>
    <property type="match status" value="1"/>
</dbReference>
<dbReference type="PANTHER" id="PTHR12459:SF19">
    <property type="entry name" value="TRANSMEMBRANE PROTEIN 135 N-TERMINAL DOMAIN-CONTAINING PROTEIN"/>
    <property type="match status" value="1"/>
</dbReference>
<gene>
    <name evidence="2" type="ORF">EXIGLDRAFT_845163</name>
</gene>
<dbReference type="AlphaFoldDB" id="A0A165ZAI2"/>
<accession>A0A165ZAI2</accession>
<keyword evidence="3" id="KW-1185">Reference proteome</keyword>
<sequence length="390" mass="42956">MTATIKRDVRTLLYAFAIVASARSTVAALSSLSRKHPKRPSQRRLLKAWHDSTTLSLAAFPVALRRVFAVAREKYPDSIGLPALLASPSILLIPSTWRIHLALYAATSALVAVEKPPRLERALPPVWTLNCIGNAILIMLFLTQENSVQESYEQIVVNHSSGYIPRGKKKSDILAVLTTTDYPRITREQAREMKAHPLHSRYVCAALHPDTPSCLENYLASMVHECSKVWKWMGAAGALAILYKRRSGVASHPYAAFREWFSYTARSTLFAAGSINTAWALICFWQRVLPGTTAPRLRFLLNGSLASLWILVLPPSRRKDISLYVARLAALNAYQTVKAKTGLSVPYGEVLIFAAALTSLIKSHQAGRRVGGLSSLILKGVEMDALQAAS</sequence>
<dbReference type="InterPro" id="IPR026749">
    <property type="entry name" value="Tmem135"/>
</dbReference>
<evidence type="ECO:0008006" key="4">
    <source>
        <dbReference type="Google" id="ProtNLM"/>
    </source>
</evidence>
<protein>
    <recommendedName>
        <fullName evidence="4">Transmembrane protein 135 N-terminal domain-containing protein</fullName>
    </recommendedName>
</protein>
<name>A0A165ZAI2_EXIGL</name>
<organism evidence="2 3">
    <name type="scientific">Exidia glandulosa HHB12029</name>
    <dbReference type="NCBI Taxonomy" id="1314781"/>
    <lineage>
        <taxon>Eukaryota</taxon>
        <taxon>Fungi</taxon>
        <taxon>Dikarya</taxon>
        <taxon>Basidiomycota</taxon>
        <taxon>Agaricomycotina</taxon>
        <taxon>Agaricomycetes</taxon>
        <taxon>Auriculariales</taxon>
        <taxon>Exidiaceae</taxon>
        <taxon>Exidia</taxon>
    </lineage>
</organism>
<dbReference type="STRING" id="1314781.A0A165ZAI2"/>
<evidence type="ECO:0000313" key="2">
    <source>
        <dbReference type="EMBL" id="KZV80869.1"/>
    </source>
</evidence>
<dbReference type="Proteomes" id="UP000077266">
    <property type="component" value="Unassembled WGS sequence"/>
</dbReference>
<proteinExistence type="predicted"/>
<keyword evidence="1" id="KW-0812">Transmembrane</keyword>
<reference evidence="2 3" key="1">
    <citation type="journal article" date="2016" name="Mol. Biol. Evol.">
        <title>Comparative Genomics of Early-Diverging Mushroom-Forming Fungi Provides Insights into the Origins of Lignocellulose Decay Capabilities.</title>
        <authorList>
            <person name="Nagy L.G."/>
            <person name="Riley R."/>
            <person name="Tritt A."/>
            <person name="Adam C."/>
            <person name="Daum C."/>
            <person name="Floudas D."/>
            <person name="Sun H."/>
            <person name="Yadav J.S."/>
            <person name="Pangilinan J."/>
            <person name="Larsson K.H."/>
            <person name="Matsuura K."/>
            <person name="Barry K."/>
            <person name="Labutti K."/>
            <person name="Kuo R."/>
            <person name="Ohm R.A."/>
            <person name="Bhattacharya S.S."/>
            <person name="Shirouzu T."/>
            <person name="Yoshinaga Y."/>
            <person name="Martin F.M."/>
            <person name="Grigoriev I.V."/>
            <person name="Hibbett D.S."/>
        </authorList>
    </citation>
    <scope>NUCLEOTIDE SEQUENCE [LARGE SCALE GENOMIC DNA]</scope>
    <source>
        <strain evidence="2 3">HHB12029</strain>
    </source>
</reference>
<evidence type="ECO:0000256" key="1">
    <source>
        <dbReference type="SAM" id="Phobius"/>
    </source>
</evidence>
<keyword evidence="1" id="KW-1133">Transmembrane helix</keyword>
<dbReference type="InParanoid" id="A0A165ZAI2"/>
<evidence type="ECO:0000313" key="3">
    <source>
        <dbReference type="Proteomes" id="UP000077266"/>
    </source>
</evidence>
<dbReference type="OrthoDB" id="3247964at2759"/>